<gene>
    <name evidence="1" type="ORF">EYF80_011010</name>
</gene>
<protein>
    <submittedName>
        <fullName evidence="1">Uncharacterized protein</fullName>
    </submittedName>
</protein>
<evidence type="ECO:0000313" key="2">
    <source>
        <dbReference type="Proteomes" id="UP000314294"/>
    </source>
</evidence>
<accession>A0A4Z2ILB1</accession>
<name>A0A4Z2ILB1_9TELE</name>
<dbReference type="AlphaFoldDB" id="A0A4Z2ILB1"/>
<proteinExistence type="predicted"/>
<comment type="caution">
    <text evidence="1">The sequence shown here is derived from an EMBL/GenBank/DDBJ whole genome shotgun (WGS) entry which is preliminary data.</text>
</comment>
<evidence type="ECO:0000313" key="1">
    <source>
        <dbReference type="EMBL" id="TNN78840.1"/>
    </source>
</evidence>
<dbReference type="EMBL" id="SRLO01000070">
    <property type="protein sequence ID" value="TNN78840.1"/>
    <property type="molecule type" value="Genomic_DNA"/>
</dbReference>
<dbReference type="Proteomes" id="UP000314294">
    <property type="component" value="Unassembled WGS sequence"/>
</dbReference>
<reference evidence="1 2" key="1">
    <citation type="submission" date="2019-03" db="EMBL/GenBank/DDBJ databases">
        <title>First draft genome of Liparis tanakae, snailfish: a comprehensive survey of snailfish specific genes.</title>
        <authorList>
            <person name="Kim W."/>
            <person name="Song I."/>
            <person name="Jeong J.-H."/>
            <person name="Kim D."/>
            <person name="Kim S."/>
            <person name="Ryu S."/>
            <person name="Song J.Y."/>
            <person name="Lee S.K."/>
        </authorList>
    </citation>
    <scope>NUCLEOTIDE SEQUENCE [LARGE SCALE GENOMIC DNA]</scope>
    <source>
        <tissue evidence="1">Muscle</tissue>
    </source>
</reference>
<keyword evidence="2" id="KW-1185">Reference proteome</keyword>
<organism evidence="1 2">
    <name type="scientific">Liparis tanakae</name>
    <name type="common">Tanaka's snailfish</name>
    <dbReference type="NCBI Taxonomy" id="230148"/>
    <lineage>
        <taxon>Eukaryota</taxon>
        <taxon>Metazoa</taxon>
        <taxon>Chordata</taxon>
        <taxon>Craniata</taxon>
        <taxon>Vertebrata</taxon>
        <taxon>Euteleostomi</taxon>
        <taxon>Actinopterygii</taxon>
        <taxon>Neopterygii</taxon>
        <taxon>Teleostei</taxon>
        <taxon>Neoteleostei</taxon>
        <taxon>Acanthomorphata</taxon>
        <taxon>Eupercaria</taxon>
        <taxon>Perciformes</taxon>
        <taxon>Cottioidei</taxon>
        <taxon>Cottales</taxon>
        <taxon>Liparidae</taxon>
        <taxon>Liparis</taxon>
    </lineage>
</organism>
<sequence>MAEVTLAVTQGVNNYVVGGSFVFPSGDEEVDRLVGVQHLSGPLGSGDGSQLKWKRSVKSRNCLSPFSKKCLARETSDLLEYSQMLLRNRM</sequence>